<keyword evidence="2" id="KW-1185">Reference proteome</keyword>
<proteinExistence type="predicted"/>
<gene>
    <name evidence="1" type="ORF">LR394_10205</name>
</gene>
<comment type="caution">
    <text evidence="1">The sequence shown here is derived from an EMBL/GenBank/DDBJ whole genome shotgun (WGS) entry which is preliminary data.</text>
</comment>
<protein>
    <submittedName>
        <fullName evidence="1">Uncharacterized protein</fullName>
    </submittedName>
</protein>
<dbReference type="RefSeq" id="WP_231440450.1">
    <property type="nucleotide sequence ID" value="NZ_JAJOMB010000004.1"/>
</dbReference>
<dbReference type="AlphaFoldDB" id="A0A9X1NAA9"/>
<reference evidence="1" key="1">
    <citation type="submission" date="2021-11" db="EMBL/GenBank/DDBJ databases">
        <title>Streptomyces corallinus and Kineosporia corallina sp. nov., two new coral-derived marine actinobacteria.</title>
        <authorList>
            <person name="Buangrab K."/>
            <person name="Sutthacheep M."/>
            <person name="Yeemin T."/>
            <person name="Harunari E."/>
            <person name="Igarashi Y."/>
            <person name="Sripreechasak P."/>
            <person name="Kanchanasin P."/>
            <person name="Tanasupawat S."/>
            <person name="Phongsopitanun W."/>
        </authorList>
    </citation>
    <scope>NUCLEOTIDE SEQUENCE</scope>
    <source>
        <strain evidence="1">JCM 31032</strain>
    </source>
</reference>
<dbReference type="Proteomes" id="UP001138997">
    <property type="component" value="Unassembled WGS sequence"/>
</dbReference>
<evidence type="ECO:0000313" key="1">
    <source>
        <dbReference type="EMBL" id="MCD5311272.1"/>
    </source>
</evidence>
<name>A0A9X1NAA9_9ACTN</name>
<accession>A0A9X1NAA9</accession>
<evidence type="ECO:0000313" key="2">
    <source>
        <dbReference type="Proteomes" id="UP001138997"/>
    </source>
</evidence>
<dbReference type="EMBL" id="JAJOMB010000004">
    <property type="protein sequence ID" value="MCD5311272.1"/>
    <property type="molecule type" value="Genomic_DNA"/>
</dbReference>
<sequence length="87" mass="9795">MNALSPLLTRDDLFEGEFEEEEVLEESEPFVAVTRDSETGYVSVVLNERARQALSAVVNCIDDDGLNEKYDHAWDAEHVLARLRAAL</sequence>
<organism evidence="1 2">
    <name type="scientific">Kineosporia babensis</name>
    <dbReference type="NCBI Taxonomy" id="499548"/>
    <lineage>
        <taxon>Bacteria</taxon>
        <taxon>Bacillati</taxon>
        <taxon>Actinomycetota</taxon>
        <taxon>Actinomycetes</taxon>
        <taxon>Kineosporiales</taxon>
        <taxon>Kineosporiaceae</taxon>
        <taxon>Kineosporia</taxon>
    </lineage>
</organism>